<sequence length="82" mass="9204">MKDTIVGQGRNINVYWVVTGVLQEELSWVDHWCTVLSWNIRVNPDISRVECIHVQGIRAADVVLYLNALITQKMGALGLPEG</sequence>
<organism evidence="1 2">
    <name type="scientific">Desulfoluna limicola</name>
    <dbReference type="NCBI Taxonomy" id="2810562"/>
    <lineage>
        <taxon>Bacteria</taxon>
        <taxon>Pseudomonadati</taxon>
        <taxon>Thermodesulfobacteriota</taxon>
        <taxon>Desulfobacteria</taxon>
        <taxon>Desulfobacterales</taxon>
        <taxon>Desulfolunaceae</taxon>
        <taxon>Desulfoluna</taxon>
    </lineage>
</organism>
<reference evidence="1 2" key="1">
    <citation type="submission" date="2021-02" db="EMBL/GenBank/DDBJ databases">
        <title>Complete genome of Desulfoluna sp. strain ASN36.</title>
        <authorList>
            <person name="Takahashi A."/>
            <person name="Kojima H."/>
            <person name="Fukui M."/>
        </authorList>
    </citation>
    <scope>NUCLEOTIDE SEQUENCE [LARGE SCALE GENOMIC DNA]</scope>
    <source>
        <strain evidence="1 2">ASN36</strain>
    </source>
</reference>
<gene>
    <name evidence="1" type="ORF">DSLASN_25450</name>
</gene>
<accession>A0ABN6F563</accession>
<keyword evidence="2" id="KW-1185">Reference proteome</keyword>
<dbReference type="Proteomes" id="UP001320148">
    <property type="component" value="Chromosome"/>
</dbReference>
<protein>
    <submittedName>
        <fullName evidence="1">Uncharacterized protein</fullName>
    </submittedName>
</protein>
<dbReference type="EMBL" id="AP024488">
    <property type="protein sequence ID" value="BCS96913.1"/>
    <property type="molecule type" value="Genomic_DNA"/>
</dbReference>
<evidence type="ECO:0000313" key="1">
    <source>
        <dbReference type="EMBL" id="BCS96913.1"/>
    </source>
</evidence>
<evidence type="ECO:0000313" key="2">
    <source>
        <dbReference type="Proteomes" id="UP001320148"/>
    </source>
</evidence>
<name>A0ABN6F563_9BACT</name>
<proteinExistence type="predicted"/>